<name>A0A3D8GMJ2_9BACI</name>
<evidence type="ECO:0000313" key="3">
    <source>
        <dbReference type="Proteomes" id="UP000257144"/>
    </source>
</evidence>
<dbReference type="Pfam" id="PF01243">
    <property type="entry name" value="PNPOx_N"/>
    <property type="match status" value="1"/>
</dbReference>
<dbReference type="OrthoDB" id="9796486at2"/>
<protein>
    <submittedName>
        <fullName evidence="2">Pyridoxamine 5'-phosphate oxidase family protein</fullName>
    </submittedName>
</protein>
<dbReference type="SUPFAM" id="SSF50475">
    <property type="entry name" value="FMN-binding split barrel"/>
    <property type="match status" value="1"/>
</dbReference>
<accession>A0A3D8GMJ2</accession>
<evidence type="ECO:0000313" key="2">
    <source>
        <dbReference type="EMBL" id="RDU35704.1"/>
    </source>
</evidence>
<evidence type="ECO:0000259" key="1">
    <source>
        <dbReference type="Pfam" id="PF01243"/>
    </source>
</evidence>
<comment type="caution">
    <text evidence="2">The sequence shown here is derived from an EMBL/GenBank/DDBJ whole genome shotgun (WGS) entry which is preliminary data.</text>
</comment>
<organism evidence="2 3">
    <name type="scientific">Neobacillus piezotolerans</name>
    <dbReference type="NCBI Taxonomy" id="2259171"/>
    <lineage>
        <taxon>Bacteria</taxon>
        <taxon>Bacillati</taxon>
        <taxon>Bacillota</taxon>
        <taxon>Bacilli</taxon>
        <taxon>Bacillales</taxon>
        <taxon>Bacillaceae</taxon>
        <taxon>Neobacillus</taxon>
    </lineage>
</organism>
<dbReference type="InterPro" id="IPR011576">
    <property type="entry name" value="Pyridox_Oxase_N"/>
</dbReference>
<dbReference type="InterPro" id="IPR012349">
    <property type="entry name" value="Split_barrel_FMN-bd"/>
</dbReference>
<dbReference type="EMBL" id="QNQT01000008">
    <property type="protein sequence ID" value="RDU35704.1"/>
    <property type="molecule type" value="Genomic_DNA"/>
</dbReference>
<dbReference type="Gene3D" id="2.30.110.10">
    <property type="entry name" value="Electron Transport, Fmn-binding Protein, Chain A"/>
    <property type="match status" value="1"/>
</dbReference>
<feature type="domain" description="Pyridoxamine 5'-phosphate oxidase N-terminal" evidence="1">
    <location>
        <begin position="50"/>
        <end position="166"/>
    </location>
</feature>
<dbReference type="PANTHER" id="PTHR42815">
    <property type="entry name" value="FAD-BINDING, PUTATIVE (AFU_ORTHOLOGUE AFUA_6G07600)-RELATED"/>
    <property type="match status" value="1"/>
</dbReference>
<dbReference type="InterPro" id="IPR024029">
    <property type="entry name" value="Pyridox_Oxase_FMN-dep"/>
</dbReference>
<keyword evidence="3" id="KW-1185">Reference proteome</keyword>
<proteinExistence type="predicted"/>
<reference evidence="2 3" key="1">
    <citation type="submission" date="2018-07" db="EMBL/GenBank/DDBJ databases">
        <title>Bacillus sp. YLB-04 draft genome sequence.</title>
        <authorList>
            <person name="Yu L."/>
            <person name="Tang X."/>
        </authorList>
    </citation>
    <scope>NUCLEOTIDE SEQUENCE [LARGE SCALE GENOMIC DNA]</scope>
    <source>
        <strain evidence="2 3">YLB-04</strain>
    </source>
</reference>
<dbReference type="NCBIfam" id="TIGR04025">
    <property type="entry name" value="PPOX_FMN_DR2398"/>
    <property type="match status" value="1"/>
</dbReference>
<gene>
    <name evidence="2" type="ORF">DRW41_16300</name>
</gene>
<sequence>MDRELFFYKNRKEVYIVFKDILTCEEQFLELRAQAGKPSVRAFNKVINHLDEHCREFISKSPFLTMATSGLEGRCDVSPRGDAPGFVLVLDDHHLFIPERPGNKRMDSVQNILHNPNVGLLFMIPGLGETLRINGKAYVCRDQDLLERTAANGKTPLFGIGVKVEECFAHCAKAFLRSGLWKPDTWLSEDSQPSMPKMLADHCKIPDMTAEDVEKALQEGYATRLY</sequence>
<dbReference type="PANTHER" id="PTHR42815:SF2">
    <property type="entry name" value="FAD-BINDING, PUTATIVE (AFU_ORTHOLOGUE AFUA_6G07600)-RELATED"/>
    <property type="match status" value="1"/>
</dbReference>
<dbReference type="AlphaFoldDB" id="A0A3D8GMJ2"/>
<dbReference type="Proteomes" id="UP000257144">
    <property type="component" value="Unassembled WGS sequence"/>
</dbReference>